<dbReference type="Proteomes" id="UP000005446">
    <property type="component" value="Unassembled WGS sequence"/>
</dbReference>
<comment type="caution">
    <text evidence="2">The sequence shown here is derived from an EMBL/GenBank/DDBJ whole genome shotgun (WGS) entry which is preliminary data.</text>
</comment>
<dbReference type="HOGENOM" id="CLU_3377204_0_0_1"/>
<accession>H0ELB5</accession>
<name>H0ELB5_GLAL7</name>
<dbReference type="AlphaFoldDB" id="H0ELB5"/>
<organism evidence="2 3">
    <name type="scientific">Glarea lozoyensis (strain ATCC 74030 / MF5533)</name>
    <dbReference type="NCBI Taxonomy" id="1104152"/>
    <lineage>
        <taxon>Eukaryota</taxon>
        <taxon>Fungi</taxon>
        <taxon>Dikarya</taxon>
        <taxon>Ascomycota</taxon>
        <taxon>Pezizomycotina</taxon>
        <taxon>Leotiomycetes</taxon>
        <taxon>Helotiales</taxon>
        <taxon>Helotiaceae</taxon>
        <taxon>Glarea</taxon>
    </lineage>
</organism>
<feature type="chain" id="PRO_5003531596" evidence="1">
    <location>
        <begin position="18"/>
        <end position="34"/>
    </location>
</feature>
<feature type="signal peptide" evidence="1">
    <location>
        <begin position="1"/>
        <end position="17"/>
    </location>
</feature>
<dbReference type="InParanoid" id="H0ELB5"/>
<keyword evidence="3" id="KW-1185">Reference proteome</keyword>
<keyword evidence="1" id="KW-0732">Signal</keyword>
<gene>
    <name evidence="2" type="ORF">M7I_3376</name>
</gene>
<evidence type="ECO:0000313" key="2">
    <source>
        <dbReference type="EMBL" id="EHL00744.1"/>
    </source>
</evidence>
<sequence>MLAKVADLDWLAFVVVAVVEVEEDMEPVGSLGSA</sequence>
<proteinExistence type="predicted"/>
<dbReference type="EMBL" id="AGUE01000074">
    <property type="protein sequence ID" value="EHL00744.1"/>
    <property type="molecule type" value="Genomic_DNA"/>
</dbReference>
<protein>
    <submittedName>
        <fullName evidence="2">Uncharacterized protein</fullName>
    </submittedName>
</protein>
<reference evidence="2 3" key="1">
    <citation type="journal article" date="2012" name="Eukaryot. Cell">
        <title>Genome sequence of the fungus Glarea lozoyensis: the first genome sequence of a species from the Helotiaceae family.</title>
        <authorList>
            <person name="Youssar L."/>
            <person name="Gruening B.A."/>
            <person name="Erxleben A."/>
            <person name="Guenther S."/>
            <person name="Huettel W."/>
        </authorList>
    </citation>
    <scope>NUCLEOTIDE SEQUENCE [LARGE SCALE GENOMIC DNA]</scope>
    <source>
        <strain evidence="3">ATCC 74030 / MF5533</strain>
    </source>
</reference>
<evidence type="ECO:0000256" key="1">
    <source>
        <dbReference type="SAM" id="SignalP"/>
    </source>
</evidence>
<evidence type="ECO:0000313" key="3">
    <source>
        <dbReference type="Proteomes" id="UP000005446"/>
    </source>
</evidence>